<reference evidence="1" key="1">
    <citation type="submission" date="2016-10" db="EMBL/GenBank/DDBJ databases">
        <title>Sequence of Gallionella enrichment culture.</title>
        <authorList>
            <person name="Poehlein A."/>
            <person name="Muehling M."/>
            <person name="Daniel R."/>
        </authorList>
    </citation>
    <scope>NUCLEOTIDE SEQUENCE</scope>
</reference>
<comment type="caution">
    <text evidence="1">The sequence shown here is derived from an EMBL/GenBank/DDBJ whole genome shotgun (WGS) entry which is preliminary data.</text>
</comment>
<protein>
    <recommendedName>
        <fullName evidence="2">Glycine zipper domain-containing protein</fullName>
    </recommendedName>
</protein>
<organism evidence="1">
    <name type="scientific">mine drainage metagenome</name>
    <dbReference type="NCBI Taxonomy" id="410659"/>
    <lineage>
        <taxon>unclassified sequences</taxon>
        <taxon>metagenomes</taxon>
        <taxon>ecological metagenomes</taxon>
    </lineage>
</organism>
<accession>A0A1J5S840</accession>
<name>A0A1J5S840_9ZZZZ</name>
<gene>
    <name evidence="1" type="ORF">GALL_134980</name>
</gene>
<dbReference type="AlphaFoldDB" id="A0A1J5S840"/>
<sequence>MNADQLKFECREWLGAAVEHLVVALAIVTVAIASGGCTQVDSTAKRAAWVGAGTAAGALGGHELGDGDARATAAGAIAGATLTHLALGPDKAVRQEGFDQGYVQGQSDAIKRQYFLRHALEKRPLEERSEGRFRTYLLPAPVIPTEGGNTEPGQLAIRVVE</sequence>
<evidence type="ECO:0008006" key="2">
    <source>
        <dbReference type="Google" id="ProtNLM"/>
    </source>
</evidence>
<proteinExistence type="predicted"/>
<dbReference type="EMBL" id="MLJW01000058">
    <property type="protein sequence ID" value="OIR04298.1"/>
    <property type="molecule type" value="Genomic_DNA"/>
</dbReference>
<evidence type="ECO:0000313" key="1">
    <source>
        <dbReference type="EMBL" id="OIR04298.1"/>
    </source>
</evidence>